<dbReference type="AlphaFoldDB" id="A0A1S8CE53"/>
<evidence type="ECO:0000313" key="1">
    <source>
        <dbReference type="EMBL" id="OMQ19987.1"/>
    </source>
</evidence>
<sequence>MLLTAGVVNACSLAKKAYSVYHDNPMSVIEQSVLRALTAHVITATAQKNIEHPVLSEIGLAQPEETGILPALRDNPIKRMRLATEIAEKRKQFKARGIKS</sequence>
<organism evidence="1 2">
    <name type="scientific">Serratia oryzae</name>
    <dbReference type="NCBI Taxonomy" id="2034155"/>
    <lineage>
        <taxon>Bacteria</taxon>
        <taxon>Pseudomonadati</taxon>
        <taxon>Pseudomonadota</taxon>
        <taxon>Gammaproteobacteria</taxon>
        <taxon>Enterobacterales</taxon>
        <taxon>Yersiniaceae</taxon>
        <taxon>Serratia</taxon>
    </lineage>
</organism>
<reference evidence="1 2" key="1">
    <citation type="submission" date="2016-11" db="EMBL/GenBank/DDBJ databases">
        <title>Rahnella oryzae sp. nov., isolated from rice root.</title>
        <authorList>
            <person name="Zhang X.-X."/>
            <person name="Zhang J."/>
        </authorList>
    </citation>
    <scope>NUCLEOTIDE SEQUENCE [LARGE SCALE GENOMIC DNA]</scope>
    <source>
        <strain evidence="1 2">J11-6</strain>
    </source>
</reference>
<protein>
    <submittedName>
        <fullName evidence="1">Uncharacterized protein</fullName>
    </submittedName>
</protein>
<evidence type="ECO:0000313" key="2">
    <source>
        <dbReference type="Proteomes" id="UP000216021"/>
    </source>
</evidence>
<dbReference type="RefSeq" id="WP_076944158.1">
    <property type="nucleotide sequence ID" value="NZ_MOXD01000016.1"/>
</dbReference>
<comment type="caution">
    <text evidence="1">The sequence shown here is derived from an EMBL/GenBank/DDBJ whole genome shotgun (WGS) entry which is preliminary data.</text>
</comment>
<accession>A0A1S8CE53</accession>
<gene>
    <name evidence="1" type="ORF">BMI79_20685</name>
</gene>
<dbReference type="STRING" id="2034155.BMI79_20685"/>
<keyword evidence="2" id="KW-1185">Reference proteome</keyword>
<name>A0A1S8CE53_9GAMM</name>
<dbReference type="Proteomes" id="UP000216021">
    <property type="component" value="Unassembled WGS sequence"/>
</dbReference>
<dbReference type="OrthoDB" id="6423849at2"/>
<proteinExistence type="predicted"/>
<dbReference type="EMBL" id="MOXD01000016">
    <property type="protein sequence ID" value="OMQ19987.1"/>
    <property type="molecule type" value="Genomic_DNA"/>
</dbReference>